<dbReference type="InterPro" id="IPR000742">
    <property type="entry name" value="EGF"/>
</dbReference>
<keyword evidence="1 6" id="KW-0245">EGF-like domain</keyword>
<feature type="disulfide bond" evidence="6">
    <location>
        <begin position="102"/>
        <end position="119"/>
    </location>
</feature>
<accession>A0AAU9XUW7</accession>
<keyword evidence="9" id="KW-1185">Reference proteome</keyword>
<evidence type="ECO:0000256" key="4">
    <source>
        <dbReference type="ARBA" id="ARBA00023157"/>
    </source>
</evidence>
<dbReference type="SMART" id="SM00181">
    <property type="entry name" value="EGF"/>
    <property type="match status" value="1"/>
</dbReference>
<name>A0AAU9XUW7_9CNID</name>
<comment type="caution">
    <text evidence="8">The sequence shown here is derived from an EMBL/GenBank/DDBJ whole genome shotgun (WGS) entry which is preliminary data.</text>
</comment>
<sequence>CRRLKFTTTVDGYALKGHVIKNISVKAAIHLHSHCKNLCIMEDTCVSINIGLLKGRFLCQLSNSDHIKHLGDLENEEGFTYRGREGSNPLNNTMSACHTSPCLNGGTCQPGITVMDYTCVCQSGFTGKGCEKGFNAVFTNLDRTGRTGPKSLDNHYAGQDHDGQVSLSRGIQLWTVPYSGHYRIEAIGAAGGYNEQHDGIYAEYRGRGARISGTFVLINGEIIQILVGQEGGKSERTSSGGGGSFVVKETNNCLVIAGGGGGVIDPQSRHAGCDASANTTGNPGYRSWSGGSNGHGSQTVDDCKAGGGGGGFYSDGRSGLEYGGVLGNGSEGGKAFLNGGKGGRAAMPIMFGGFGGGGGGTHYKGGAGGGGGYSGGSSGAGVSDSCGGGGGSFNSGRDQRNDCCYNSDGHGQVTVTLLKGN</sequence>
<dbReference type="PANTHER" id="PTHR31535:SF3">
    <property type="entry name" value="REGULATORY PROTEIN ZESTE"/>
    <property type="match status" value="1"/>
</dbReference>
<evidence type="ECO:0000313" key="9">
    <source>
        <dbReference type="Proteomes" id="UP001159428"/>
    </source>
</evidence>
<dbReference type="PANTHER" id="PTHR31535">
    <property type="match status" value="1"/>
</dbReference>
<evidence type="ECO:0000259" key="7">
    <source>
        <dbReference type="PROSITE" id="PS50026"/>
    </source>
</evidence>
<gene>
    <name evidence="8" type="ORF">PMEA_00031947</name>
</gene>
<dbReference type="PROSITE" id="PS00022">
    <property type="entry name" value="EGF_1"/>
    <property type="match status" value="1"/>
</dbReference>
<organism evidence="8 9">
    <name type="scientific">Pocillopora meandrina</name>
    <dbReference type="NCBI Taxonomy" id="46732"/>
    <lineage>
        <taxon>Eukaryota</taxon>
        <taxon>Metazoa</taxon>
        <taxon>Cnidaria</taxon>
        <taxon>Anthozoa</taxon>
        <taxon>Hexacorallia</taxon>
        <taxon>Scleractinia</taxon>
        <taxon>Astrocoeniina</taxon>
        <taxon>Pocilloporidae</taxon>
        <taxon>Pocillopora</taxon>
    </lineage>
</organism>
<evidence type="ECO:0000313" key="8">
    <source>
        <dbReference type="EMBL" id="CAH3159451.1"/>
    </source>
</evidence>
<dbReference type="FunFam" id="2.10.25.10:FF:000012">
    <property type="entry name" value="Delta-like protein"/>
    <property type="match status" value="1"/>
</dbReference>
<keyword evidence="5" id="KW-0325">Glycoprotein</keyword>
<keyword evidence="2" id="KW-0732">Signal</keyword>
<reference evidence="8 9" key="1">
    <citation type="submission" date="2022-05" db="EMBL/GenBank/DDBJ databases">
        <authorList>
            <consortium name="Genoscope - CEA"/>
            <person name="William W."/>
        </authorList>
    </citation>
    <scope>NUCLEOTIDE SEQUENCE [LARGE SCALE GENOMIC DNA]</scope>
</reference>
<evidence type="ECO:0000256" key="3">
    <source>
        <dbReference type="ARBA" id="ARBA00022737"/>
    </source>
</evidence>
<feature type="domain" description="EGF-like" evidence="7">
    <location>
        <begin position="93"/>
        <end position="131"/>
    </location>
</feature>
<evidence type="ECO:0000256" key="6">
    <source>
        <dbReference type="PROSITE-ProRule" id="PRU00076"/>
    </source>
</evidence>
<proteinExistence type="predicted"/>
<evidence type="ECO:0000256" key="1">
    <source>
        <dbReference type="ARBA" id="ARBA00022536"/>
    </source>
</evidence>
<dbReference type="SUPFAM" id="SSF57196">
    <property type="entry name" value="EGF/Laminin"/>
    <property type="match status" value="1"/>
</dbReference>
<protein>
    <recommendedName>
        <fullName evidence="7">EGF-like domain-containing protein</fullName>
    </recommendedName>
</protein>
<evidence type="ECO:0000256" key="5">
    <source>
        <dbReference type="ARBA" id="ARBA00023180"/>
    </source>
</evidence>
<keyword evidence="4 6" id="KW-1015">Disulfide bond</keyword>
<dbReference type="AlphaFoldDB" id="A0AAU9XUW7"/>
<dbReference type="Proteomes" id="UP001159428">
    <property type="component" value="Unassembled WGS sequence"/>
</dbReference>
<dbReference type="PROSITE" id="PS01186">
    <property type="entry name" value="EGF_2"/>
    <property type="match status" value="1"/>
</dbReference>
<dbReference type="Gene3D" id="2.10.25.10">
    <property type="entry name" value="Laminin"/>
    <property type="match status" value="1"/>
</dbReference>
<dbReference type="PROSITE" id="PS50026">
    <property type="entry name" value="EGF_3"/>
    <property type="match status" value="1"/>
</dbReference>
<dbReference type="CDD" id="cd00054">
    <property type="entry name" value="EGF_CA"/>
    <property type="match status" value="1"/>
</dbReference>
<feature type="non-terminal residue" evidence="8">
    <location>
        <position position="1"/>
    </location>
</feature>
<evidence type="ECO:0000256" key="2">
    <source>
        <dbReference type="ARBA" id="ARBA00022729"/>
    </source>
</evidence>
<dbReference type="EMBL" id="CALNXJ010000071">
    <property type="protein sequence ID" value="CAH3159451.1"/>
    <property type="molecule type" value="Genomic_DNA"/>
</dbReference>
<feature type="disulfide bond" evidence="6">
    <location>
        <begin position="121"/>
        <end position="130"/>
    </location>
</feature>
<comment type="caution">
    <text evidence="6">Lacks conserved residue(s) required for the propagation of feature annotation.</text>
</comment>
<dbReference type="Pfam" id="PF00008">
    <property type="entry name" value="EGF"/>
    <property type="match status" value="1"/>
</dbReference>
<keyword evidence="3" id="KW-0677">Repeat</keyword>